<comment type="caution">
    <text evidence="3">The sequence shown here is derived from an EMBL/GenBank/DDBJ whole genome shotgun (WGS) entry which is preliminary data.</text>
</comment>
<feature type="compositionally biased region" description="Gly residues" evidence="1">
    <location>
        <begin position="1"/>
        <end position="10"/>
    </location>
</feature>
<feature type="compositionally biased region" description="Low complexity" evidence="1">
    <location>
        <begin position="424"/>
        <end position="437"/>
    </location>
</feature>
<feature type="region of interest" description="Disordered" evidence="1">
    <location>
        <begin position="1"/>
        <end position="72"/>
    </location>
</feature>
<dbReference type="InterPro" id="IPR007822">
    <property type="entry name" value="LANC-like"/>
</dbReference>
<dbReference type="Pfam" id="PF05147">
    <property type="entry name" value="LANC_like"/>
    <property type="match status" value="1"/>
</dbReference>
<proteinExistence type="predicted"/>
<evidence type="ECO:0000259" key="2">
    <source>
        <dbReference type="PROSITE" id="PS50011"/>
    </source>
</evidence>
<dbReference type="PANTHER" id="PTHR12736:SF21">
    <property type="entry name" value="LANC-LIKE PROTEIN 2"/>
    <property type="match status" value="1"/>
</dbReference>
<dbReference type="RefSeq" id="WP_344445142.1">
    <property type="nucleotide sequence ID" value="NZ_BAAALF010000147.1"/>
</dbReference>
<accession>A0ABN1WUS2</accession>
<dbReference type="PROSITE" id="PS50011">
    <property type="entry name" value="PROTEIN_KINASE_DOM"/>
    <property type="match status" value="1"/>
</dbReference>
<dbReference type="PANTHER" id="PTHR12736">
    <property type="entry name" value="LANC-LIKE PROTEIN"/>
    <property type="match status" value="1"/>
</dbReference>
<feature type="region of interest" description="Disordered" evidence="1">
    <location>
        <begin position="420"/>
        <end position="455"/>
    </location>
</feature>
<sequence length="859" mass="87667">MGTPPRGGSGPDAEQTTVADDTPKSATPGPATARPATARPLPASPDRARPDGAGPHGAPRDPWGADDRCPPWVVDPVEGRGSAAAPRGRGVPDLLAGRYALTAAVQQDAGGGVFLGTDTVTGAAVVVKQACAPRGPDRAGTDARDALRREAGLLAELAPAGLSVPPIALIERQDSLLLVREHLAGQCLDSWVAARLTGDGAPDVPWAAAGPLALALVELLAAVPATGLVLRDLAPGGVLVRPDGALLLVNLEPARPAGTVATTAGTPGYRAPELAPGPVELLAPVGPADTDVNAGADAVTDSDADGCGPMAAVARAAAAIPGCGSRAATPRGGRRGDPRPDLFALGGLLFLLATGHDPLLPEDLPGARPVPERLGRWLALAAREGATARRLAPLILGLRAERPDERWSLARVRAALTALDRAPDTPSAPSAPTAEPADPAPPTAHHPTTAHHFDRRPLERVLLDGLRHLTDTATPQRPDRLWPAVPAGQHTDPCNVQHGAAGVLAVLARALSAPEVAGELRERLQLTARQAAGWIERRSAAEAMVLPGLHFGRSGPVWALLDAAEALGDPALARRARRLATRIPTRWPRPGVCHGAAGAGFLRLRLGEPAGALESARALLAAAEQAPYGTVWPAPADVEGGPGVVAHLGYGHGVAGVGAFLLAAFSATGDPELLDGARRAARTLAATVRPGAGPGPAAGPTPDAAWWPQSADDPPAVRLAHWCSGSSGVGSFLVRLWQVTGEPATRALAVAAGQAVLDSRWHSGTSACHGLAGDGEYLLDLAAATGEERFAAGAREVAQLISARAALRDGLLVLPDETGFGCAAAFGTGTAGALAFLLRLRHGGPRLWLDPVPRGRGRR</sequence>
<reference evidence="3 4" key="1">
    <citation type="journal article" date="2019" name="Int. J. Syst. Evol. Microbiol.">
        <title>The Global Catalogue of Microorganisms (GCM) 10K type strain sequencing project: providing services to taxonomists for standard genome sequencing and annotation.</title>
        <authorList>
            <consortium name="The Broad Institute Genomics Platform"/>
            <consortium name="The Broad Institute Genome Sequencing Center for Infectious Disease"/>
            <person name="Wu L."/>
            <person name="Ma J."/>
        </authorList>
    </citation>
    <scope>NUCLEOTIDE SEQUENCE [LARGE SCALE GENOMIC DNA]</scope>
    <source>
        <strain evidence="3 4">JCM 13004</strain>
    </source>
</reference>
<dbReference type="SUPFAM" id="SSF56112">
    <property type="entry name" value="Protein kinase-like (PK-like)"/>
    <property type="match status" value="1"/>
</dbReference>
<dbReference type="InterPro" id="IPR000719">
    <property type="entry name" value="Prot_kinase_dom"/>
</dbReference>
<dbReference type="SMART" id="SM01260">
    <property type="entry name" value="LANC_like"/>
    <property type="match status" value="1"/>
</dbReference>
<protein>
    <recommendedName>
        <fullName evidence="2">Protein kinase domain-containing protein</fullName>
    </recommendedName>
</protein>
<dbReference type="CDD" id="cd04791">
    <property type="entry name" value="LanC_SerThrkinase"/>
    <property type="match status" value="1"/>
</dbReference>
<dbReference type="InterPro" id="IPR012341">
    <property type="entry name" value="6hp_glycosidase-like_sf"/>
</dbReference>
<dbReference type="Gene3D" id="1.10.510.10">
    <property type="entry name" value="Transferase(Phosphotransferase) domain 1"/>
    <property type="match status" value="1"/>
</dbReference>
<evidence type="ECO:0000256" key="1">
    <source>
        <dbReference type="SAM" id="MobiDB-lite"/>
    </source>
</evidence>
<gene>
    <name evidence="3" type="ORF">GCM10009665_59410</name>
</gene>
<organism evidence="3 4">
    <name type="scientific">Kitasatospora nipponensis</name>
    <dbReference type="NCBI Taxonomy" id="258049"/>
    <lineage>
        <taxon>Bacteria</taxon>
        <taxon>Bacillati</taxon>
        <taxon>Actinomycetota</taxon>
        <taxon>Actinomycetes</taxon>
        <taxon>Kitasatosporales</taxon>
        <taxon>Streptomycetaceae</taxon>
        <taxon>Kitasatospora</taxon>
    </lineage>
</organism>
<feature type="compositionally biased region" description="Low complexity" evidence="1">
    <location>
        <begin position="25"/>
        <end position="45"/>
    </location>
</feature>
<keyword evidence="4" id="KW-1185">Reference proteome</keyword>
<dbReference type="SUPFAM" id="SSF158745">
    <property type="entry name" value="LanC-like"/>
    <property type="match status" value="2"/>
</dbReference>
<dbReference type="Proteomes" id="UP001500037">
    <property type="component" value="Unassembled WGS sequence"/>
</dbReference>
<dbReference type="EMBL" id="BAAALF010000147">
    <property type="protein sequence ID" value="GAA1261845.1"/>
    <property type="molecule type" value="Genomic_DNA"/>
</dbReference>
<dbReference type="InterPro" id="IPR058053">
    <property type="entry name" value="RamC_C"/>
</dbReference>
<evidence type="ECO:0000313" key="3">
    <source>
        <dbReference type="EMBL" id="GAA1261845.1"/>
    </source>
</evidence>
<dbReference type="InterPro" id="IPR011009">
    <property type="entry name" value="Kinase-like_dom_sf"/>
</dbReference>
<name>A0ABN1WUS2_9ACTN</name>
<dbReference type="PRINTS" id="PR01950">
    <property type="entry name" value="LANCSUPER"/>
</dbReference>
<feature type="domain" description="Protein kinase" evidence="2">
    <location>
        <begin position="99"/>
        <end position="419"/>
    </location>
</feature>
<dbReference type="Gene3D" id="1.50.10.10">
    <property type="match status" value="3"/>
</dbReference>
<evidence type="ECO:0000313" key="4">
    <source>
        <dbReference type="Proteomes" id="UP001500037"/>
    </source>
</evidence>